<keyword evidence="2" id="KW-1133">Transmembrane helix</keyword>
<accession>A0A1F5HPP7</accession>
<organism evidence="3 4">
    <name type="scientific">Candidatus Curtissbacteria bacterium RIFCSPLOWO2_02_FULL_40_13b</name>
    <dbReference type="NCBI Taxonomy" id="1797733"/>
    <lineage>
        <taxon>Bacteria</taxon>
        <taxon>Candidatus Curtissiibacteriota</taxon>
    </lineage>
</organism>
<evidence type="ECO:0000313" key="3">
    <source>
        <dbReference type="EMBL" id="OGE06033.1"/>
    </source>
</evidence>
<reference evidence="3 4" key="1">
    <citation type="journal article" date="2016" name="Nat. Commun.">
        <title>Thousands of microbial genomes shed light on interconnected biogeochemical processes in an aquifer system.</title>
        <authorList>
            <person name="Anantharaman K."/>
            <person name="Brown C.T."/>
            <person name="Hug L.A."/>
            <person name="Sharon I."/>
            <person name="Castelle C.J."/>
            <person name="Probst A.J."/>
            <person name="Thomas B.C."/>
            <person name="Singh A."/>
            <person name="Wilkins M.J."/>
            <person name="Karaoz U."/>
            <person name="Brodie E.L."/>
            <person name="Williams K.H."/>
            <person name="Hubbard S.S."/>
            <person name="Banfield J.F."/>
        </authorList>
    </citation>
    <scope>NUCLEOTIDE SEQUENCE [LARGE SCALE GENOMIC DNA]</scope>
</reference>
<name>A0A1F5HPP7_9BACT</name>
<comment type="caution">
    <text evidence="3">The sequence shown here is derived from an EMBL/GenBank/DDBJ whole genome shotgun (WGS) entry which is preliminary data.</text>
</comment>
<dbReference type="EMBL" id="MFBW01000054">
    <property type="protein sequence ID" value="OGE06033.1"/>
    <property type="molecule type" value="Genomic_DNA"/>
</dbReference>
<gene>
    <name evidence="3" type="ORF">A3I53_03635</name>
</gene>
<proteinExistence type="predicted"/>
<feature type="region of interest" description="Disordered" evidence="1">
    <location>
        <begin position="73"/>
        <end position="115"/>
    </location>
</feature>
<dbReference type="AlphaFoldDB" id="A0A1F5HPP7"/>
<keyword evidence="2" id="KW-0472">Membrane</keyword>
<protein>
    <submittedName>
        <fullName evidence="3">Uncharacterized protein</fullName>
    </submittedName>
</protein>
<evidence type="ECO:0000256" key="2">
    <source>
        <dbReference type="SAM" id="Phobius"/>
    </source>
</evidence>
<feature type="compositionally biased region" description="Polar residues" evidence="1">
    <location>
        <begin position="102"/>
        <end position="114"/>
    </location>
</feature>
<evidence type="ECO:0000313" key="4">
    <source>
        <dbReference type="Proteomes" id="UP000178845"/>
    </source>
</evidence>
<dbReference type="Proteomes" id="UP000178845">
    <property type="component" value="Unassembled WGS sequence"/>
</dbReference>
<evidence type="ECO:0000256" key="1">
    <source>
        <dbReference type="SAM" id="MobiDB-lite"/>
    </source>
</evidence>
<feature type="compositionally biased region" description="Low complexity" evidence="1">
    <location>
        <begin position="78"/>
        <end position="101"/>
    </location>
</feature>
<keyword evidence="2" id="KW-0812">Transmembrane</keyword>
<sequence length="137" mass="14800">MKIVSIKFKRPRLMFVRRGDELSGQSSKGRLGNLIKLVISIALWIVIIIFAFKFYDKARPVIPKILKIPQSLIQQKDPQPTASPSASPLANTPSPTPSASPQISNPPSSDTPRTGQGIIRSCIVCANASPTPSPSPE</sequence>
<feature type="transmembrane region" description="Helical" evidence="2">
    <location>
        <begin position="34"/>
        <end position="55"/>
    </location>
</feature>